<reference evidence="2" key="1">
    <citation type="submission" date="2017-03" db="EMBL/GenBank/DDBJ databases">
        <authorList>
            <person name="Lund M.B."/>
        </authorList>
    </citation>
    <scope>NUCLEOTIDE SEQUENCE [LARGE SCALE GENOMIC DNA]</scope>
</reference>
<dbReference type="InterPro" id="IPR019072">
    <property type="entry name" value="Restrct_endonuc_II_XamI"/>
</dbReference>
<dbReference type="Pfam" id="PF09572">
    <property type="entry name" value="RE_XamI"/>
    <property type="match status" value="1"/>
</dbReference>
<evidence type="ECO:0008006" key="3">
    <source>
        <dbReference type="Google" id="ProtNLM"/>
    </source>
</evidence>
<dbReference type="GO" id="GO:0009036">
    <property type="term" value="F:type II site-specific deoxyribonuclease activity"/>
    <property type="evidence" value="ECO:0007669"/>
    <property type="project" value="InterPro"/>
</dbReference>
<proteinExistence type="predicted"/>
<comment type="caution">
    <text evidence="1">The sequence shown here is derived from an EMBL/GenBank/DDBJ whole genome shotgun (WGS) entry which is preliminary data.</text>
</comment>
<protein>
    <recommendedName>
        <fullName evidence="3">Restriction endonuclease</fullName>
    </recommendedName>
</protein>
<dbReference type="Proteomes" id="UP000219994">
    <property type="component" value="Unassembled WGS sequence"/>
</dbReference>
<name>A0A2A6FTE9_9MICO</name>
<dbReference type="GO" id="GO:0003677">
    <property type="term" value="F:DNA binding"/>
    <property type="evidence" value="ECO:0007669"/>
    <property type="project" value="InterPro"/>
</dbReference>
<dbReference type="EMBL" id="NAEP01000023">
    <property type="protein sequence ID" value="PDQ36142.1"/>
    <property type="molecule type" value="Genomic_DNA"/>
</dbReference>
<evidence type="ECO:0000313" key="2">
    <source>
        <dbReference type="Proteomes" id="UP000219994"/>
    </source>
</evidence>
<dbReference type="AlphaFoldDB" id="A0A2A6FTE9"/>
<gene>
    <name evidence="1" type="ORF">B5766_03145</name>
</gene>
<evidence type="ECO:0000313" key="1">
    <source>
        <dbReference type="EMBL" id="PDQ36142.1"/>
    </source>
</evidence>
<accession>A0A2A6FTE9</accession>
<sequence>MNASASLQQPSLPKPGAFPVLVEAKSTGDFTNTKKRRKEEAQKIALLKAKYGESIGFNLFLCGHFDTGNLAPPRVRETERKRGHFDAGNLGYEAAEGINWVWEHRIDDLRFLLG</sequence>
<organism evidence="1 2">
    <name type="scientific">Candidatus Lumbricidiphila eiseniae</name>
    <dbReference type="NCBI Taxonomy" id="1969409"/>
    <lineage>
        <taxon>Bacteria</taxon>
        <taxon>Bacillati</taxon>
        <taxon>Actinomycetota</taxon>
        <taxon>Actinomycetes</taxon>
        <taxon>Micrococcales</taxon>
        <taxon>Microbacteriaceae</taxon>
        <taxon>Candidatus Lumbricidiphila</taxon>
    </lineage>
</organism>
<dbReference type="GO" id="GO:0009307">
    <property type="term" value="P:DNA restriction-modification system"/>
    <property type="evidence" value="ECO:0007669"/>
    <property type="project" value="InterPro"/>
</dbReference>